<feature type="transmembrane region" description="Helical" evidence="6">
    <location>
        <begin position="674"/>
        <end position="693"/>
    </location>
</feature>
<dbReference type="PANTHER" id="PTHR33406">
    <property type="entry name" value="MEMBRANE PROTEIN MJ1562-RELATED"/>
    <property type="match status" value="1"/>
</dbReference>
<feature type="domain" description="SSD" evidence="7">
    <location>
        <begin position="194"/>
        <end position="322"/>
    </location>
</feature>
<dbReference type="InterPro" id="IPR050545">
    <property type="entry name" value="Mycobact_MmpL"/>
</dbReference>
<feature type="transmembrane region" description="Helical" evidence="6">
    <location>
        <begin position="297"/>
        <end position="325"/>
    </location>
</feature>
<feature type="transmembrane region" description="Helical" evidence="6">
    <location>
        <begin position="267"/>
        <end position="291"/>
    </location>
</feature>
<reference evidence="9" key="1">
    <citation type="journal article" date="2019" name="Int. J. Syst. Evol. Microbiol.">
        <title>The Global Catalogue of Microorganisms (GCM) 10K type strain sequencing project: providing services to taxonomists for standard genome sequencing and annotation.</title>
        <authorList>
            <consortium name="The Broad Institute Genomics Platform"/>
            <consortium name="The Broad Institute Genome Sequencing Center for Infectious Disease"/>
            <person name="Wu L."/>
            <person name="Ma J."/>
        </authorList>
    </citation>
    <scope>NUCLEOTIDE SEQUENCE [LARGE SCALE GENOMIC DNA]</scope>
    <source>
        <strain evidence="9">CCUG 57263</strain>
    </source>
</reference>
<comment type="caution">
    <text evidence="8">The sequence shown here is derived from an EMBL/GenBank/DDBJ whole genome shotgun (WGS) entry which is preliminary data.</text>
</comment>
<keyword evidence="9" id="KW-1185">Reference proteome</keyword>
<comment type="subcellular location">
    <subcellularLocation>
        <location evidence="1">Cell membrane</location>
        <topology evidence="1">Multi-pass membrane protein</topology>
    </subcellularLocation>
</comment>
<proteinExistence type="predicted"/>
<keyword evidence="5 6" id="KW-0472">Membrane</keyword>
<dbReference type="InterPro" id="IPR000731">
    <property type="entry name" value="SSD"/>
</dbReference>
<keyword evidence="3 6" id="KW-0812">Transmembrane</keyword>
<dbReference type="Pfam" id="PF03176">
    <property type="entry name" value="MMPL"/>
    <property type="match status" value="2"/>
</dbReference>
<dbReference type="EMBL" id="JBHTIU010000027">
    <property type="protein sequence ID" value="MFD0868955.1"/>
    <property type="molecule type" value="Genomic_DNA"/>
</dbReference>
<dbReference type="PROSITE" id="PS50156">
    <property type="entry name" value="SSD"/>
    <property type="match status" value="1"/>
</dbReference>
<dbReference type="Gene3D" id="1.20.1640.10">
    <property type="entry name" value="Multidrug efflux transporter AcrB transmembrane domain"/>
    <property type="match status" value="2"/>
</dbReference>
<dbReference type="SUPFAM" id="SSF82866">
    <property type="entry name" value="Multidrug efflux transporter AcrB transmembrane domain"/>
    <property type="match status" value="2"/>
</dbReference>
<evidence type="ECO:0000313" key="9">
    <source>
        <dbReference type="Proteomes" id="UP001597120"/>
    </source>
</evidence>
<evidence type="ECO:0000256" key="1">
    <source>
        <dbReference type="ARBA" id="ARBA00004651"/>
    </source>
</evidence>
<evidence type="ECO:0000256" key="6">
    <source>
        <dbReference type="SAM" id="Phobius"/>
    </source>
</evidence>
<evidence type="ECO:0000256" key="4">
    <source>
        <dbReference type="ARBA" id="ARBA00022989"/>
    </source>
</evidence>
<feature type="transmembrane region" description="Helical" evidence="6">
    <location>
        <begin position="597"/>
        <end position="621"/>
    </location>
</feature>
<evidence type="ECO:0000256" key="2">
    <source>
        <dbReference type="ARBA" id="ARBA00022475"/>
    </source>
</evidence>
<dbReference type="InterPro" id="IPR004869">
    <property type="entry name" value="MMPL_dom"/>
</dbReference>
<dbReference type="Proteomes" id="UP001597120">
    <property type="component" value="Unassembled WGS sequence"/>
</dbReference>
<evidence type="ECO:0000313" key="8">
    <source>
        <dbReference type="EMBL" id="MFD0868955.1"/>
    </source>
</evidence>
<evidence type="ECO:0000256" key="3">
    <source>
        <dbReference type="ARBA" id="ARBA00022692"/>
    </source>
</evidence>
<keyword evidence="2" id="KW-1003">Cell membrane</keyword>
<name>A0ABW3DAD3_9BACL</name>
<feature type="transmembrane region" description="Helical" evidence="6">
    <location>
        <begin position="642"/>
        <end position="668"/>
    </location>
</feature>
<evidence type="ECO:0000256" key="5">
    <source>
        <dbReference type="ARBA" id="ARBA00023136"/>
    </source>
</evidence>
<protein>
    <submittedName>
        <fullName evidence="8">MMPL family transporter</fullName>
    </submittedName>
</protein>
<dbReference type="PANTHER" id="PTHR33406:SF13">
    <property type="entry name" value="MEMBRANE PROTEIN YDFJ"/>
    <property type="match status" value="1"/>
</dbReference>
<feature type="transmembrane region" description="Helical" evidence="6">
    <location>
        <begin position="221"/>
        <end position="246"/>
    </location>
</feature>
<keyword evidence="4 6" id="KW-1133">Transmembrane helix</keyword>
<dbReference type="RefSeq" id="WP_379287152.1">
    <property type="nucleotide sequence ID" value="NZ_JBHTIU010000027.1"/>
</dbReference>
<feature type="transmembrane region" description="Helical" evidence="6">
    <location>
        <begin position="540"/>
        <end position="560"/>
    </location>
</feature>
<organism evidence="8 9">
    <name type="scientific">Paenibacillus residui</name>
    <dbReference type="NCBI Taxonomy" id="629724"/>
    <lineage>
        <taxon>Bacteria</taxon>
        <taxon>Bacillati</taxon>
        <taxon>Bacillota</taxon>
        <taxon>Bacilli</taxon>
        <taxon>Bacillales</taxon>
        <taxon>Paenibacillaceae</taxon>
        <taxon>Paenibacillus</taxon>
    </lineage>
</organism>
<evidence type="ECO:0000259" key="7">
    <source>
        <dbReference type="PROSITE" id="PS50156"/>
    </source>
</evidence>
<sequence>MLQWFATLAVRYSRAIVAAWLVFLVVCGSFAVKLPAVLQDHGLRVEGDYARTKQILAADFHIPDEPVILLFENKNPLSPQRFHLEIAGMLRRVEQVNGIREVISPWTREGMLQEKAAYALLVLDTPARETQKVLDDIRSLFPDNDRLAVSMTGKPVVQEDVNRTSHADLTQAEMIGVPLAFIILWIAFGGFISSMIPVVVGLIGVIGTMGIMYGLGTRLELSIFVLNVIPMVGLALSIDFALMLVSRFREELRRHPLPKALGIAMSTAGRAVFFSALCVYLGLAGTLFIRMPIFNSVAIGAMIVLTVSLLLTFTLVPALLVLAGGRLQAEGRGRRIVRSSLWAALSAYVMRRPVLMGTLASVALLVCLLPLARMEMTVPDATSLPRHYESRQTAERFAAYFSPPTVSQVYMVAEAGQIHPDRNDWLAVYDLAERLRLSPGVLRVETVFDRLSLTPGQLHMITQNAELKKRFGPLLEPFVQGNRMLIAVTLNGGPSSKTAIDWARKWGAEEELSSRLSIQVGGEPKYQQEVYDEIRTKLKYVFLFVFGSNFLVLFLAFRSLWIPLKTILMNLLSLGASFGILVWIFQDGRFGLEPTSIAIMIPVFIFGLTFGISMDYGVFLLSRIYEIYLRTKDNERSVLEGLTITSKIISSAAAIMIAVTAPFAWGGVAGVKQLGIGIAAAILIDATIVRMMLVPSLMKLLGRWNWWAP</sequence>
<accession>A0ABW3DAD3</accession>
<feature type="transmembrane region" description="Helical" evidence="6">
    <location>
        <begin position="567"/>
        <end position="585"/>
    </location>
</feature>
<gene>
    <name evidence="8" type="ORF">ACFQ03_07320</name>
</gene>